<accession>A0A8T1KAC5</accession>
<protein>
    <submittedName>
        <fullName evidence="1">Uncharacterized protein</fullName>
    </submittedName>
</protein>
<dbReference type="AlphaFoldDB" id="A0A8T1KAC5"/>
<evidence type="ECO:0000313" key="1">
    <source>
        <dbReference type="EMBL" id="KAG2842916.1"/>
    </source>
</evidence>
<dbReference type="Proteomes" id="UP000774804">
    <property type="component" value="Unassembled WGS sequence"/>
</dbReference>
<dbReference type="EMBL" id="RCMI01000908">
    <property type="protein sequence ID" value="KAG2894710.1"/>
    <property type="molecule type" value="Genomic_DNA"/>
</dbReference>
<evidence type="ECO:0000313" key="2">
    <source>
        <dbReference type="EMBL" id="KAG2894710.1"/>
    </source>
</evidence>
<dbReference type="Proteomes" id="UP000735874">
    <property type="component" value="Unassembled WGS sequence"/>
</dbReference>
<dbReference type="EMBL" id="RCMG01000900">
    <property type="protein sequence ID" value="KAG2842916.1"/>
    <property type="molecule type" value="Genomic_DNA"/>
</dbReference>
<evidence type="ECO:0000313" key="3">
    <source>
        <dbReference type="Proteomes" id="UP000735874"/>
    </source>
</evidence>
<comment type="caution">
    <text evidence="1">The sequence shown here is derived from an EMBL/GenBank/DDBJ whole genome shotgun (WGS) entry which is preliminary data.</text>
</comment>
<sequence length="48" mass="5416">MQTIATFFIAVTSAYLQPLAWFLVTHAFISQNIYITLFVLVTTAKFSS</sequence>
<name>A0A8T1KAC5_9STRA</name>
<gene>
    <name evidence="1" type="ORF">PC113_g18706</name>
    <name evidence="2" type="ORF">PC115_g18067</name>
</gene>
<organism evidence="1 3">
    <name type="scientific">Phytophthora cactorum</name>
    <dbReference type="NCBI Taxonomy" id="29920"/>
    <lineage>
        <taxon>Eukaryota</taxon>
        <taxon>Sar</taxon>
        <taxon>Stramenopiles</taxon>
        <taxon>Oomycota</taxon>
        <taxon>Peronosporomycetes</taxon>
        <taxon>Peronosporales</taxon>
        <taxon>Peronosporaceae</taxon>
        <taxon>Phytophthora</taxon>
    </lineage>
</organism>
<reference evidence="1" key="1">
    <citation type="submission" date="2018-10" db="EMBL/GenBank/DDBJ databases">
        <title>Effector identification in a new, highly contiguous assembly of the strawberry crown rot pathogen Phytophthora cactorum.</title>
        <authorList>
            <person name="Armitage A.D."/>
            <person name="Nellist C.F."/>
            <person name="Bates H."/>
            <person name="Vickerstaff R.J."/>
            <person name="Harrison R.J."/>
        </authorList>
    </citation>
    <scope>NUCLEOTIDE SEQUENCE</scope>
    <source>
        <strain evidence="1">15-7</strain>
        <strain evidence="2">4032</strain>
    </source>
</reference>
<proteinExistence type="predicted"/>